<dbReference type="Gene3D" id="1.20.120.1760">
    <property type="match status" value="1"/>
</dbReference>
<keyword evidence="6" id="KW-0444">Lipid biosynthesis</keyword>
<dbReference type="InterPro" id="IPR043130">
    <property type="entry name" value="CDP-OH_PTrfase_TM_dom"/>
</dbReference>
<evidence type="ECO:0000256" key="14">
    <source>
        <dbReference type="ARBA" id="ARBA00032361"/>
    </source>
</evidence>
<feature type="transmembrane region" description="Helical" evidence="16">
    <location>
        <begin position="12"/>
        <end position="33"/>
    </location>
</feature>
<proteinExistence type="inferred from homology"/>
<evidence type="ECO:0000313" key="18">
    <source>
        <dbReference type="Proteomes" id="UP000679284"/>
    </source>
</evidence>
<accession>A0A8J8SL69</accession>
<dbReference type="InterPro" id="IPR048254">
    <property type="entry name" value="CDP_ALCOHOL_P_TRANSF_CS"/>
</dbReference>
<feature type="transmembrane region" description="Helical" evidence="16">
    <location>
        <begin position="158"/>
        <end position="180"/>
    </location>
</feature>
<evidence type="ECO:0000256" key="9">
    <source>
        <dbReference type="ARBA" id="ARBA00022989"/>
    </source>
</evidence>
<dbReference type="PROSITE" id="PS00379">
    <property type="entry name" value="CDP_ALCOHOL_P_TRANSF"/>
    <property type="match status" value="1"/>
</dbReference>
<dbReference type="GO" id="GO:0008654">
    <property type="term" value="P:phospholipid biosynthetic process"/>
    <property type="evidence" value="ECO:0007669"/>
    <property type="project" value="UniProtKB-KW"/>
</dbReference>
<keyword evidence="10" id="KW-0443">Lipid metabolism</keyword>
<comment type="subcellular location">
    <subcellularLocation>
        <location evidence="2">Endomembrane system</location>
        <topology evidence="2">Multi-pass membrane protein</topology>
    </subcellularLocation>
</comment>
<dbReference type="GO" id="GO:0012505">
    <property type="term" value="C:endomembrane system"/>
    <property type="evidence" value="ECO:0007669"/>
    <property type="project" value="UniProtKB-SubCell"/>
</dbReference>
<dbReference type="GO" id="GO:0003882">
    <property type="term" value="F:CDP-diacylglycerol-serine O-phosphatidyltransferase activity"/>
    <property type="evidence" value="ECO:0007669"/>
    <property type="project" value="UniProtKB-EC"/>
</dbReference>
<sequence length="247" mass="26503">MPESRSRRLTFLQLLPNIMTLGAICAGITSIRFATEGRVDQAIALIILAAILDGLDGRVARMLRSESPIGAELDSLADFVNFGVATGLLVYFPLLHGESRLGWVAVLIYAVCCVMRLARFNVGVKTPDAGAAPGYFTGVPSPAGALLALLPIALDRALVGIEVAPALVALWLVVVGLLLVSRIPTPSLKQLRIPREKSRYVVICAIGCIALVFTWPWEALLAADLAYLGVILWAIRTRARHEKPEGA</sequence>
<keyword evidence="8 16" id="KW-0812">Transmembrane</keyword>
<dbReference type="EC" id="2.7.8.8" evidence="4"/>
<evidence type="ECO:0000256" key="1">
    <source>
        <dbReference type="ARBA" id="ARBA00000287"/>
    </source>
</evidence>
<keyword evidence="18" id="KW-1185">Reference proteome</keyword>
<feature type="transmembrane region" description="Helical" evidence="16">
    <location>
        <begin position="200"/>
        <end position="217"/>
    </location>
</feature>
<feature type="transmembrane region" description="Helical" evidence="16">
    <location>
        <begin position="130"/>
        <end position="152"/>
    </location>
</feature>
<keyword evidence="11 16" id="KW-0472">Membrane</keyword>
<feature type="transmembrane region" description="Helical" evidence="16">
    <location>
        <begin position="101"/>
        <end position="118"/>
    </location>
</feature>
<evidence type="ECO:0000313" key="17">
    <source>
        <dbReference type="EMBL" id="QUS36177.1"/>
    </source>
</evidence>
<evidence type="ECO:0000256" key="16">
    <source>
        <dbReference type="SAM" id="Phobius"/>
    </source>
</evidence>
<comment type="similarity">
    <text evidence="3 15">Belongs to the CDP-alcohol phosphatidyltransferase class-I family.</text>
</comment>
<evidence type="ECO:0000256" key="12">
    <source>
        <dbReference type="ARBA" id="ARBA00023209"/>
    </source>
</evidence>
<reference evidence="17" key="1">
    <citation type="submission" date="2020-01" db="EMBL/GenBank/DDBJ databases">
        <authorList>
            <person name="Yang Y."/>
            <person name="Kwon Y.M."/>
        </authorList>
    </citation>
    <scope>NUCLEOTIDE SEQUENCE</scope>
    <source>
        <strain evidence="17">PG104</strain>
    </source>
</reference>
<organism evidence="17 18">
    <name type="scientific">Falsirhodobacter algicola</name>
    <dbReference type="NCBI Taxonomy" id="2692330"/>
    <lineage>
        <taxon>Bacteria</taxon>
        <taxon>Pseudomonadati</taxon>
        <taxon>Pseudomonadota</taxon>
        <taxon>Alphaproteobacteria</taxon>
        <taxon>Rhodobacterales</taxon>
        <taxon>Paracoccaceae</taxon>
        <taxon>Falsirhodobacter</taxon>
    </lineage>
</organism>
<keyword evidence="9 16" id="KW-1133">Transmembrane helix</keyword>
<evidence type="ECO:0000256" key="11">
    <source>
        <dbReference type="ARBA" id="ARBA00023136"/>
    </source>
</evidence>
<evidence type="ECO:0000256" key="3">
    <source>
        <dbReference type="ARBA" id="ARBA00010441"/>
    </source>
</evidence>
<dbReference type="PANTHER" id="PTHR14269:SF61">
    <property type="entry name" value="CDP-DIACYLGLYCEROL--SERINE O-PHOSPHATIDYLTRANSFERASE"/>
    <property type="match status" value="1"/>
</dbReference>
<dbReference type="NCBIfam" id="TIGR00473">
    <property type="entry name" value="pssA"/>
    <property type="match status" value="1"/>
</dbReference>
<evidence type="ECO:0000256" key="10">
    <source>
        <dbReference type="ARBA" id="ARBA00023098"/>
    </source>
</evidence>
<dbReference type="InterPro" id="IPR004533">
    <property type="entry name" value="CDP-diaglyc--ser_O-PTrfase"/>
</dbReference>
<evidence type="ECO:0000256" key="2">
    <source>
        <dbReference type="ARBA" id="ARBA00004127"/>
    </source>
</evidence>
<keyword evidence="7 15" id="KW-0808">Transferase</keyword>
<evidence type="ECO:0000256" key="13">
    <source>
        <dbReference type="ARBA" id="ARBA00023264"/>
    </source>
</evidence>
<evidence type="ECO:0000256" key="7">
    <source>
        <dbReference type="ARBA" id="ARBA00022679"/>
    </source>
</evidence>
<dbReference type="KEGG" id="fap:GR316_07785"/>
<protein>
    <recommendedName>
        <fullName evidence="5">CDP-diacylglycerol--serine O-phosphatidyltransferase</fullName>
        <ecNumber evidence="4">2.7.8.8</ecNumber>
    </recommendedName>
    <alternativeName>
        <fullName evidence="14">Phosphatidylserine synthase</fullName>
    </alternativeName>
</protein>
<keyword evidence="12" id="KW-0594">Phospholipid biosynthesis</keyword>
<evidence type="ECO:0000256" key="5">
    <source>
        <dbReference type="ARBA" id="ARBA00017171"/>
    </source>
</evidence>
<dbReference type="AlphaFoldDB" id="A0A8J8SL69"/>
<evidence type="ECO:0000256" key="4">
    <source>
        <dbReference type="ARBA" id="ARBA00013174"/>
    </source>
</evidence>
<dbReference type="GO" id="GO:0016020">
    <property type="term" value="C:membrane"/>
    <property type="evidence" value="ECO:0007669"/>
    <property type="project" value="InterPro"/>
</dbReference>
<dbReference type="RefSeq" id="WP_211783397.1">
    <property type="nucleotide sequence ID" value="NZ_CP047289.1"/>
</dbReference>
<keyword evidence="13" id="KW-1208">Phospholipid metabolism</keyword>
<gene>
    <name evidence="17" type="primary">pssA</name>
    <name evidence="17" type="ORF">GR316_07785</name>
</gene>
<dbReference type="PANTHER" id="PTHR14269">
    <property type="entry name" value="CDP-DIACYLGLYCEROL--GLYCEROL-3-PHOSPHATE 3-PHOSPHATIDYLTRANSFERASE-RELATED"/>
    <property type="match status" value="1"/>
</dbReference>
<comment type="catalytic activity">
    <reaction evidence="1">
        <text>a CDP-1,2-diacyl-sn-glycerol + L-serine = a 1,2-diacyl-sn-glycero-3-phospho-L-serine + CMP + H(+)</text>
        <dbReference type="Rhea" id="RHEA:16913"/>
        <dbReference type="ChEBI" id="CHEBI:15378"/>
        <dbReference type="ChEBI" id="CHEBI:33384"/>
        <dbReference type="ChEBI" id="CHEBI:57262"/>
        <dbReference type="ChEBI" id="CHEBI:58332"/>
        <dbReference type="ChEBI" id="CHEBI:60377"/>
        <dbReference type="EC" id="2.7.8.8"/>
    </reaction>
</comment>
<dbReference type="Pfam" id="PF01066">
    <property type="entry name" value="CDP-OH_P_transf"/>
    <property type="match status" value="1"/>
</dbReference>
<dbReference type="Proteomes" id="UP000679284">
    <property type="component" value="Chromosome"/>
</dbReference>
<dbReference type="InterPro" id="IPR050324">
    <property type="entry name" value="CDP-alcohol_PTase-I"/>
</dbReference>
<name>A0A8J8SL69_9RHOB</name>
<dbReference type="EMBL" id="CP047289">
    <property type="protein sequence ID" value="QUS36177.1"/>
    <property type="molecule type" value="Genomic_DNA"/>
</dbReference>
<evidence type="ECO:0000256" key="15">
    <source>
        <dbReference type="RuleBase" id="RU003750"/>
    </source>
</evidence>
<dbReference type="InterPro" id="IPR000462">
    <property type="entry name" value="CDP-OH_P_trans"/>
</dbReference>
<evidence type="ECO:0000256" key="8">
    <source>
        <dbReference type="ARBA" id="ARBA00022692"/>
    </source>
</evidence>
<evidence type="ECO:0000256" key="6">
    <source>
        <dbReference type="ARBA" id="ARBA00022516"/>
    </source>
</evidence>